<protein>
    <submittedName>
        <fullName evidence="14">Alkane-1-monooxygenase</fullName>
    </submittedName>
</protein>
<keyword evidence="6" id="KW-0479">Metal-binding</keyword>
<evidence type="ECO:0000256" key="9">
    <source>
        <dbReference type="ARBA" id="ARBA00023004"/>
    </source>
</evidence>
<evidence type="ECO:0000256" key="7">
    <source>
        <dbReference type="ARBA" id="ARBA00022989"/>
    </source>
</evidence>
<dbReference type="AlphaFoldDB" id="A0A1B1TD30"/>
<keyword evidence="5 12" id="KW-0812">Transmembrane</keyword>
<evidence type="ECO:0000256" key="4">
    <source>
        <dbReference type="ARBA" id="ARBA00022519"/>
    </source>
</evidence>
<dbReference type="EMBL" id="KP211877">
    <property type="protein sequence ID" value="ANV80185.1"/>
    <property type="molecule type" value="Genomic_DNA"/>
</dbReference>
<dbReference type="GO" id="GO:0005886">
    <property type="term" value="C:plasma membrane"/>
    <property type="evidence" value="ECO:0007669"/>
    <property type="project" value="UniProtKB-SubCell"/>
</dbReference>
<dbReference type="InterPro" id="IPR033885">
    <property type="entry name" value="AlkB/XylM"/>
</dbReference>
<comment type="subcellular location">
    <subcellularLocation>
        <location evidence="1">Cell inner membrane</location>
        <topology evidence="1">Multi-pass membrane protein</topology>
    </subcellularLocation>
</comment>
<evidence type="ECO:0000256" key="10">
    <source>
        <dbReference type="ARBA" id="ARBA00023033"/>
    </source>
</evidence>
<evidence type="ECO:0000256" key="11">
    <source>
        <dbReference type="ARBA" id="ARBA00023136"/>
    </source>
</evidence>
<evidence type="ECO:0000256" key="6">
    <source>
        <dbReference type="ARBA" id="ARBA00022723"/>
    </source>
</evidence>
<feature type="transmembrane region" description="Helical" evidence="12">
    <location>
        <begin position="12"/>
        <end position="35"/>
    </location>
</feature>
<feature type="transmembrane region" description="Helical" evidence="12">
    <location>
        <begin position="231"/>
        <end position="249"/>
    </location>
</feature>
<dbReference type="PANTHER" id="PTHR38674:SF1">
    <property type="entry name" value="ALKANE 1-MONOOXYGENASE 1"/>
    <property type="match status" value="1"/>
</dbReference>
<keyword evidence="9" id="KW-0408">Iron</keyword>
<evidence type="ECO:0000256" key="2">
    <source>
        <dbReference type="ARBA" id="ARBA00010823"/>
    </source>
</evidence>
<reference evidence="14" key="1">
    <citation type="journal article" date="2015" name="ISME J.">
        <title>A new class of marine Euryarchaeota group II from the Mediterranean deep chlorophyll maximum.</title>
        <authorList>
            <person name="Martin-Cuadrado A.B."/>
            <person name="Garcia-Heredia I."/>
            <person name="Molto A.G."/>
            <person name="Lopez-Ubeda R."/>
            <person name="Kimes N."/>
            <person name="Lopez-Garcia P."/>
            <person name="Moreira D."/>
            <person name="Rodriguez-Valera F."/>
        </authorList>
    </citation>
    <scope>NUCLEOTIDE SEQUENCE</scope>
</reference>
<comment type="similarity">
    <text evidence="2">Belongs to the fatty acid desaturase type 1 family. AlkB subfamily.</text>
</comment>
<sequence length="340" mass="39135">MNVQADLKPEPWIVHLLGLISPLLVISGNIIGGIYTSMGVIFIWIIGPFLDILFGKSAKPRPPRESGLPFEILLWVHGIMHIMVIGTFFYFSSQQSEINRWLVTASLSTGLVSGASAIVTAHELGHKKPKSPGWLLARFLLFSVHYTHFTTEHNHNHHKWVATEKDSASAKEEENVWMFWLHTIPGQFISSVNVHRSKGRYGINNPSYQGLFLQIFAVILLFFMLPNGSSIVFGWFLASIIAILTLEYVNYIRHWGLRREIDERQTRMHSWNTEARWSRWSLLELTRHSDHHLKASTPFWKLQPHPDAPELPAGYYACWWPCLIPPLWRKLASPRLPYKS</sequence>
<evidence type="ECO:0000256" key="1">
    <source>
        <dbReference type="ARBA" id="ARBA00004429"/>
    </source>
</evidence>
<keyword evidence="7 12" id="KW-1133">Transmembrane helix</keyword>
<accession>A0A1B1TD30</accession>
<keyword evidence="8" id="KW-0560">Oxidoreductase</keyword>
<dbReference type="PANTHER" id="PTHR38674">
    <property type="entry name" value="ALKANE 1-MONOOXYGENASE 1"/>
    <property type="match status" value="1"/>
</dbReference>
<proteinExistence type="inferred from homology"/>
<organism evidence="14">
    <name type="scientific">uncultured Poseidoniia archaeon</name>
    <dbReference type="NCBI Taxonomy" id="1697135"/>
    <lineage>
        <taxon>Archaea</taxon>
        <taxon>Methanobacteriati</taxon>
        <taxon>Thermoplasmatota</taxon>
        <taxon>Candidatus Poseidoniia</taxon>
        <taxon>environmental samples</taxon>
    </lineage>
</organism>
<reference evidence="14" key="2">
    <citation type="submission" date="2016-12" db="EMBL/GenBank/DDBJ databases">
        <authorList>
            <person name="Song W.-J."/>
            <person name="Kurnit D.M."/>
        </authorList>
    </citation>
    <scope>NUCLEOTIDE SEQUENCE</scope>
</reference>
<dbReference type="InterPro" id="IPR005804">
    <property type="entry name" value="FA_desaturase_dom"/>
</dbReference>
<keyword evidence="11 12" id="KW-0472">Membrane</keyword>
<feature type="domain" description="Fatty acid desaturase" evidence="13">
    <location>
        <begin position="101"/>
        <end position="319"/>
    </location>
</feature>
<keyword evidence="3" id="KW-1003">Cell membrane</keyword>
<evidence type="ECO:0000313" key="14">
    <source>
        <dbReference type="EMBL" id="ANV80185.1"/>
    </source>
</evidence>
<keyword evidence="10 14" id="KW-0503">Monooxygenase</keyword>
<dbReference type="GO" id="GO:0006629">
    <property type="term" value="P:lipid metabolic process"/>
    <property type="evidence" value="ECO:0007669"/>
    <property type="project" value="InterPro"/>
</dbReference>
<dbReference type="GO" id="GO:0004497">
    <property type="term" value="F:monooxygenase activity"/>
    <property type="evidence" value="ECO:0007669"/>
    <property type="project" value="UniProtKB-KW"/>
</dbReference>
<evidence type="ECO:0000259" key="13">
    <source>
        <dbReference type="Pfam" id="PF00487"/>
    </source>
</evidence>
<evidence type="ECO:0000256" key="3">
    <source>
        <dbReference type="ARBA" id="ARBA00022475"/>
    </source>
</evidence>
<name>A0A1B1TD30_9ARCH</name>
<keyword evidence="4" id="KW-0997">Cell inner membrane</keyword>
<evidence type="ECO:0000256" key="5">
    <source>
        <dbReference type="ARBA" id="ARBA00022692"/>
    </source>
</evidence>
<dbReference type="Pfam" id="PF00487">
    <property type="entry name" value="FA_desaturase"/>
    <property type="match status" value="1"/>
</dbReference>
<feature type="transmembrane region" description="Helical" evidence="12">
    <location>
        <begin position="206"/>
        <end position="225"/>
    </location>
</feature>
<evidence type="ECO:0000256" key="12">
    <source>
        <dbReference type="SAM" id="Phobius"/>
    </source>
</evidence>
<evidence type="ECO:0000256" key="8">
    <source>
        <dbReference type="ARBA" id="ARBA00023002"/>
    </source>
</evidence>
<feature type="transmembrane region" description="Helical" evidence="12">
    <location>
        <begin position="70"/>
        <end position="92"/>
    </location>
</feature>
<dbReference type="GO" id="GO:0046872">
    <property type="term" value="F:metal ion binding"/>
    <property type="evidence" value="ECO:0007669"/>
    <property type="project" value="UniProtKB-KW"/>
</dbReference>